<dbReference type="OrthoDB" id="1274115at2759"/>
<organism evidence="4 5">
    <name type="scientific">Rhizopogon vinicolor AM-OR11-026</name>
    <dbReference type="NCBI Taxonomy" id="1314800"/>
    <lineage>
        <taxon>Eukaryota</taxon>
        <taxon>Fungi</taxon>
        <taxon>Dikarya</taxon>
        <taxon>Basidiomycota</taxon>
        <taxon>Agaricomycotina</taxon>
        <taxon>Agaricomycetes</taxon>
        <taxon>Agaricomycetidae</taxon>
        <taxon>Boletales</taxon>
        <taxon>Suillineae</taxon>
        <taxon>Rhizopogonaceae</taxon>
        <taxon>Rhizopogon</taxon>
    </lineage>
</organism>
<evidence type="ECO:0000256" key="1">
    <source>
        <dbReference type="ARBA" id="ARBA00006484"/>
    </source>
</evidence>
<evidence type="ECO:0000313" key="4">
    <source>
        <dbReference type="EMBL" id="OAX31257.1"/>
    </source>
</evidence>
<dbReference type="PANTHER" id="PTHR43976:SF16">
    <property type="entry name" value="SHORT-CHAIN DEHYDROGENASE_REDUCTASE FAMILY PROTEIN"/>
    <property type="match status" value="1"/>
</dbReference>
<dbReference type="STRING" id="1314800.A0A1B7MF75"/>
<dbReference type="EMBL" id="KV449493">
    <property type="protein sequence ID" value="OAX31257.1"/>
    <property type="molecule type" value="Genomic_DNA"/>
</dbReference>
<keyword evidence="3" id="KW-0560">Oxidoreductase</keyword>
<dbReference type="InterPro" id="IPR051911">
    <property type="entry name" value="SDR_oxidoreductase"/>
</dbReference>
<reference evidence="4 5" key="1">
    <citation type="submission" date="2016-06" db="EMBL/GenBank/DDBJ databases">
        <title>Comparative genomics of the ectomycorrhizal sister species Rhizopogon vinicolor and Rhizopogon vesiculosus (Basidiomycota: Boletales) reveals a divergence of the mating type B locus.</title>
        <authorList>
            <consortium name="DOE Joint Genome Institute"/>
            <person name="Mujic A.B."/>
            <person name="Kuo A."/>
            <person name="Tritt A."/>
            <person name="Lipzen A."/>
            <person name="Chen C."/>
            <person name="Johnson J."/>
            <person name="Sharma A."/>
            <person name="Barry K."/>
            <person name="Grigoriev I.V."/>
            <person name="Spatafora J.W."/>
        </authorList>
    </citation>
    <scope>NUCLEOTIDE SEQUENCE [LARGE SCALE GENOMIC DNA]</scope>
    <source>
        <strain evidence="4 5">AM-OR11-026</strain>
    </source>
</reference>
<comment type="similarity">
    <text evidence="1">Belongs to the short-chain dehydrogenases/reductases (SDR) family.</text>
</comment>
<dbReference type="PRINTS" id="PR00081">
    <property type="entry name" value="GDHRDH"/>
</dbReference>
<protein>
    <submittedName>
        <fullName evidence="4">NAD(P)-binding protein</fullName>
    </submittedName>
</protein>
<dbReference type="PRINTS" id="PR00080">
    <property type="entry name" value="SDRFAMILY"/>
</dbReference>
<dbReference type="AlphaFoldDB" id="A0A1B7MF75"/>
<evidence type="ECO:0000256" key="2">
    <source>
        <dbReference type="ARBA" id="ARBA00022857"/>
    </source>
</evidence>
<evidence type="ECO:0000313" key="5">
    <source>
        <dbReference type="Proteomes" id="UP000092154"/>
    </source>
</evidence>
<accession>A0A1B7MF75</accession>
<dbReference type="Pfam" id="PF00106">
    <property type="entry name" value="adh_short"/>
    <property type="match status" value="1"/>
</dbReference>
<feature type="non-terminal residue" evidence="4">
    <location>
        <position position="1"/>
    </location>
</feature>
<dbReference type="InterPro" id="IPR002347">
    <property type="entry name" value="SDR_fam"/>
</dbReference>
<dbReference type="InParanoid" id="A0A1B7MF75"/>
<evidence type="ECO:0000256" key="3">
    <source>
        <dbReference type="ARBA" id="ARBA00023002"/>
    </source>
</evidence>
<keyword evidence="2" id="KW-0521">NADP</keyword>
<dbReference type="Proteomes" id="UP000092154">
    <property type="component" value="Unassembled WGS sequence"/>
</dbReference>
<dbReference type="InterPro" id="IPR036291">
    <property type="entry name" value="NAD(P)-bd_dom_sf"/>
</dbReference>
<dbReference type="SUPFAM" id="SSF51735">
    <property type="entry name" value="NAD(P)-binding Rossmann-fold domains"/>
    <property type="match status" value="1"/>
</dbReference>
<sequence>VTGCSNGFGRAMLEEVLRNGEIVIATLREPSVLDDLAGKYPPTQLLLLPLDVANEAQVKSVFAQAKDALGHVDVVYNNEAQLFLQKLEATPIDRARALMDVNSWGAETVSFEAVRFFKEENQKGAGGMLVQVSSMAEIEGIPRLWFYTTTKAALNSFTEVLAQEVLPAWNIWVCSDR</sequence>
<proteinExistence type="inferred from homology"/>
<keyword evidence="5" id="KW-1185">Reference proteome</keyword>
<name>A0A1B7MF75_9AGAM</name>
<dbReference type="GO" id="GO:0016491">
    <property type="term" value="F:oxidoreductase activity"/>
    <property type="evidence" value="ECO:0007669"/>
    <property type="project" value="UniProtKB-KW"/>
</dbReference>
<dbReference type="Gene3D" id="3.40.50.720">
    <property type="entry name" value="NAD(P)-binding Rossmann-like Domain"/>
    <property type="match status" value="1"/>
</dbReference>
<gene>
    <name evidence="4" type="ORF">K503DRAFT_703974</name>
</gene>
<dbReference type="InterPro" id="IPR020904">
    <property type="entry name" value="Sc_DH/Rdtase_CS"/>
</dbReference>
<dbReference type="PANTHER" id="PTHR43976">
    <property type="entry name" value="SHORT CHAIN DEHYDROGENASE"/>
    <property type="match status" value="1"/>
</dbReference>
<dbReference type="PROSITE" id="PS00061">
    <property type="entry name" value="ADH_SHORT"/>
    <property type="match status" value="1"/>
</dbReference>